<evidence type="ECO:0000313" key="4">
    <source>
        <dbReference type="EMBL" id="CRZ09925.1"/>
    </source>
</evidence>
<dbReference type="InterPro" id="IPR017930">
    <property type="entry name" value="Myb_dom"/>
</dbReference>
<reference evidence="4" key="1">
    <citation type="submission" date="2015-04" db="EMBL/GenBank/DDBJ databases">
        <title>The genome sequence of the plant pathogenic Rhizarian Plasmodiophora brassicae reveals insights in its biotrophic life cycle and the origin of chitin synthesis.</title>
        <authorList>
            <person name="Schwelm A."/>
            <person name="Fogelqvist J."/>
            <person name="Knaust A."/>
            <person name="Julke S."/>
            <person name="Lilja T."/>
            <person name="Dhandapani V."/>
            <person name="Bonilla-Rosso G."/>
            <person name="Karlsson M."/>
            <person name="Shevchenko A."/>
            <person name="Choi S.R."/>
            <person name="Kim H.G."/>
            <person name="Park J.Y."/>
            <person name="Lim Y.P."/>
            <person name="Ludwig-Muller J."/>
            <person name="Dixelius C."/>
        </authorList>
    </citation>
    <scope>NUCLEOTIDE SEQUENCE</scope>
    <source>
        <tissue evidence="4">Potato root galls</tissue>
    </source>
</reference>
<organism evidence="4">
    <name type="scientific">Spongospora subterranea</name>
    <dbReference type="NCBI Taxonomy" id="70186"/>
    <lineage>
        <taxon>Eukaryota</taxon>
        <taxon>Sar</taxon>
        <taxon>Rhizaria</taxon>
        <taxon>Endomyxa</taxon>
        <taxon>Phytomyxea</taxon>
        <taxon>Plasmodiophorida</taxon>
        <taxon>Plasmodiophoridae</taxon>
        <taxon>Spongospora</taxon>
    </lineage>
</organism>
<dbReference type="SMART" id="SM00717">
    <property type="entry name" value="SANT"/>
    <property type="match status" value="1"/>
</dbReference>
<proteinExistence type="predicted"/>
<feature type="domain" description="HTH myb-type" evidence="3">
    <location>
        <begin position="135"/>
        <end position="183"/>
    </location>
</feature>
<evidence type="ECO:0000256" key="1">
    <source>
        <dbReference type="ARBA" id="ARBA00023242"/>
    </source>
</evidence>
<evidence type="ECO:0000259" key="2">
    <source>
        <dbReference type="PROSITE" id="PS50090"/>
    </source>
</evidence>
<dbReference type="PROSITE" id="PS51294">
    <property type="entry name" value="HTH_MYB"/>
    <property type="match status" value="1"/>
</dbReference>
<dbReference type="PANTHER" id="PTHR46734:SF1">
    <property type="entry name" value="TELOMERIC REPEAT-BINDING FACTOR 1"/>
    <property type="match status" value="1"/>
</dbReference>
<feature type="domain" description="Myb-like" evidence="2">
    <location>
        <begin position="135"/>
        <end position="179"/>
    </location>
</feature>
<dbReference type="InterPro" id="IPR009057">
    <property type="entry name" value="Homeodomain-like_sf"/>
</dbReference>
<dbReference type="PROSITE" id="PS50090">
    <property type="entry name" value="MYB_LIKE"/>
    <property type="match status" value="1"/>
</dbReference>
<keyword evidence="1" id="KW-0539">Nucleus</keyword>
<dbReference type="Gene3D" id="1.10.10.60">
    <property type="entry name" value="Homeodomain-like"/>
    <property type="match status" value="1"/>
</dbReference>
<sequence length="191" mass="21721">MHHPAIVMIDHDMSTNLLQNILSMVSDLASDSNSSASSTPYPDTTALANRLDSSELGTGWTVIASNDPNTWLDIPDFDIGTFARFRFDRRTYVIWRFSPSGCSTNVLYQSDTLMMNGSKSDNHASEQSCRTYRYWSQQEIENLKLGVTMFGNDWNAILNEFDFADRSTVHLRQKWRNISSKSETSINSQSR</sequence>
<dbReference type="InterPro" id="IPR001005">
    <property type="entry name" value="SANT/Myb"/>
</dbReference>
<dbReference type="EMBL" id="HACM01009483">
    <property type="protein sequence ID" value="CRZ09925.1"/>
    <property type="molecule type" value="Transcribed_RNA"/>
</dbReference>
<dbReference type="SUPFAM" id="SSF46689">
    <property type="entry name" value="Homeodomain-like"/>
    <property type="match status" value="1"/>
</dbReference>
<accession>A0A0H5R720</accession>
<dbReference type="CDD" id="cd11660">
    <property type="entry name" value="SANT_TRF"/>
    <property type="match status" value="1"/>
</dbReference>
<dbReference type="InterPro" id="IPR052450">
    <property type="entry name" value="TRBD-Containing_Protein"/>
</dbReference>
<dbReference type="AlphaFoldDB" id="A0A0H5R720"/>
<protein>
    <submittedName>
        <fullName evidence="4">Uncharacterized protein</fullName>
    </submittedName>
</protein>
<name>A0A0H5R720_9EUKA</name>
<evidence type="ECO:0000259" key="3">
    <source>
        <dbReference type="PROSITE" id="PS51294"/>
    </source>
</evidence>
<dbReference type="PANTHER" id="PTHR46734">
    <property type="entry name" value="TELOMERIC REPEAT-BINDING FACTOR 1 TERF1"/>
    <property type="match status" value="1"/>
</dbReference>
<dbReference type="Pfam" id="PF00249">
    <property type="entry name" value="Myb_DNA-binding"/>
    <property type="match status" value="1"/>
</dbReference>